<organism evidence="1 2">
    <name type="scientific">Actinacidiphila glaucinigra</name>
    <dbReference type="NCBI Taxonomy" id="235986"/>
    <lineage>
        <taxon>Bacteria</taxon>
        <taxon>Bacillati</taxon>
        <taxon>Actinomycetota</taxon>
        <taxon>Actinomycetes</taxon>
        <taxon>Kitasatosporales</taxon>
        <taxon>Streptomycetaceae</taxon>
        <taxon>Actinacidiphila</taxon>
    </lineage>
</organism>
<dbReference type="RefSeq" id="WP_265737378.1">
    <property type="nucleotide sequence ID" value="NZ_FZOF01000001.1"/>
</dbReference>
<reference evidence="1 2" key="1">
    <citation type="submission" date="2017-06" db="EMBL/GenBank/DDBJ databases">
        <authorList>
            <person name="Kim H.J."/>
            <person name="Triplett B.A."/>
        </authorList>
    </citation>
    <scope>NUCLEOTIDE SEQUENCE [LARGE SCALE GENOMIC DNA]</scope>
    <source>
        <strain evidence="1 2">CGMCC 4.1858</strain>
    </source>
</reference>
<gene>
    <name evidence="1" type="ORF">SAMN05216252_101340</name>
</gene>
<sequence length="40" mass="4317">MLLVLLGDSGGCTKASVNSEPLAPMTQLLKRLTRGFAIKW</sequence>
<dbReference type="EMBL" id="FZOF01000001">
    <property type="protein sequence ID" value="SNR83612.1"/>
    <property type="molecule type" value="Genomic_DNA"/>
</dbReference>
<evidence type="ECO:0000313" key="1">
    <source>
        <dbReference type="EMBL" id="SNR83612.1"/>
    </source>
</evidence>
<protein>
    <submittedName>
        <fullName evidence="1">Uncharacterized protein</fullName>
    </submittedName>
</protein>
<keyword evidence="2" id="KW-1185">Reference proteome</keyword>
<accession>A0A238ZKA7</accession>
<proteinExistence type="predicted"/>
<dbReference type="Proteomes" id="UP000198280">
    <property type="component" value="Unassembled WGS sequence"/>
</dbReference>
<name>A0A238ZKA7_9ACTN</name>
<dbReference type="AlphaFoldDB" id="A0A238ZKA7"/>
<evidence type="ECO:0000313" key="2">
    <source>
        <dbReference type="Proteomes" id="UP000198280"/>
    </source>
</evidence>